<dbReference type="InterPro" id="IPR042359">
    <property type="entry name" value="TERB1"/>
</dbReference>
<name>A0A9W9ZF74_9CNID</name>
<gene>
    <name evidence="1" type="primary">CCDC79_1</name>
    <name evidence="1" type="ORF">OS493_018839</name>
</gene>
<dbReference type="InterPro" id="IPR011989">
    <property type="entry name" value="ARM-like"/>
</dbReference>
<dbReference type="Gene3D" id="1.25.10.10">
    <property type="entry name" value="Leucine-rich Repeat Variant"/>
    <property type="match status" value="1"/>
</dbReference>
<dbReference type="GO" id="GO:0007129">
    <property type="term" value="P:homologous chromosome pairing at meiosis"/>
    <property type="evidence" value="ECO:0007669"/>
    <property type="project" value="TreeGrafter"/>
</dbReference>
<dbReference type="EMBL" id="MU826360">
    <property type="protein sequence ID" value="KAJ7379044.1"/>
    <property type="molecule type" value="Genomic_DNA"/>
</dbReference>
<dbReference type="OrthoDB" id="5970423at2759"/>
<accession>A0A9W9ZF74</accession>
<comment type="caution">
    <text evidence="1">The sequence shown here is derived from an EMBL/GenBank/DDBJ whole genome shotgun (WGS) entry which is preliminary data.</text>
</comment>
<dbReference type="PANTHER" id="PTHR14014:SF0">
    <property type="entry name" value="TELOMERE REPEATS-BINDING BOUQUET FORMATION PROTEIN 1"/>
    <property type="match status" value="1"/>
</dbReference>
<proteinExistence type="predicted"/>
<dbReference type="InterPro" id="IPR016024">
    <property type="entry name" value="ARM-type_fold"/>
</dbReference>
<dbReference type="SUPFAM" id="SSF48371">
    <property type="entry name" value="ARM repeat"/>
    <property type="match status" value="1"/>
</dbReference>
<dbReference type="PANTHER" id="PTHR14014">
    <property type="entry name" value="TELOMERE REPEATS-BINDING BOUQUET FORMATION PROTEIN 1"/>
    <property type="match status" value="1"/>
</dbReference>
<dbReference type="Proteomes" id="UP001163046">
    <property type="component" value="Unassembled WGS sequence"/>
</dbReference>
<sequence length="188" mass="21145">MNTAGSCEFELEKEVEDVKLLVESLEYQKDDPSQQKQALRALGEILSQNKRAQDYFCSSNGLEYVLNLSKTTKSLAISQSALYTLAVATEENDFYQRTLTKRSVFDMLRLNLQAKNRAATATSAFLLMTICANNCKNTLLISAVILWLPSSSDDSGEQWFNNIEEKLSSDVECCSWCITFPSAKPPKW</sequence>
<organism evidence="1 2">
    <name type="scientific">Desmophyllum pertusum</name>
    <dbReference type="NCBI Taxonomy" id="174260"/>
    <lineage>
        <taxon>Eukaryota</taxon>
        <taxon>Metazoa</taxon>
        <taxon>Cnidaria</taxon>
        <taxon>Anthozoa</taxon>
        <taxon>Hexacorallia</taxon>
        <taxon>Scleractinia</taxon>
        <taxon>Caryophylliina</taxon>
        <taxon>Caryophylliidae</taxon>
        <taxon>Desmophyllum</taxon>
    </lineage>
</organism>
<evidence type="ECO:0000313" key="1">
    <source>
        <dbReference type="EMBL" id="KAJ7379044.1"/>
    </source>
</evidence>
<keyword evidence="2" id="KW-1185">Reference proteome</keyword>
<dbReference type="AlphaFoldDB" id="A0A9W9ZF74"/>
<dbReference type="GO" id="GO:0070197">
    <property type="term" value="P:meiotic attachment of telomere to nuclear envelope"/>
    <property type="evidence" value="ECO:0007669"/>
    <property type="project" value="InterPro"/>
</dbReference>
<evidence type="ECO:0000313" key="2">
    <source>
        <dbReference type="Proteomes" id="UP001163046"/>
    </source>
</evidence>
<protein>
    <submittedName>
        <fullName evidence="1">Bouquet formation protein 1</fullName>
    </submittedName>
</protein>
<reference evidence="1" key="1">
    <citation type="submission" date="2023-01" db="EMBL/GenBank/DDBJ databases">
        <title>Genome assembly of the deep-sea coral Lophelia pertusa.</title>
        <authorList>
            <person name="Herrera S."/>
            <person name="Cordes E."/>
        </authorList>
    </citation>
    <scope>NUCLEOTIDE SEQUENCE</scope>
    <source>
        <strain evidence="1">USNM1676648</strain>
        <tissue evidence="1">Polyp</tissue>
    </source>
</reference>